<dbReference type="RefSeq" id="WP_005579672.1">
    <property type="nucleotide sequence ID" value="NZ_FORO01000011.1"/>
</dbReference>
<dbReference type="GeneID" id="14208392"/>
<sequence length="187" mass="20280">METNPSRRRLLQLGGVGATASLAGCSQFDLSDDDDGPDVDGETELEVDREPEIDPEDGITGLVQPGPEEMQDLEAEIMAEIEAGDLEQMEAQDEFERRRTELTVERAVAFESEIEADDELSIEAGMANRGAFLLAGPDERLMDELRDGDVSGLVPGEEYGLMLEQQLQAEAAPTPGQGAEPDPEDED</sequence>
<dbReference type="OrthoDB" id="187751at2157"/>
<evidence type="ECO:0000313" key="3">
    <source>
        <dbReference type="Proteomes" id="UP000182829"/>
    </source>
</evidence>
<dbReference type="PROSITE" id="PS51257">
    <property type="entry name" value="PROKAR_LIPOPROTEIN"/>
    <property type="match status" value="1"/>
</dbReference>
<accession>A0A1I3MWH5</accession>
<protein>
    <submittedName>
        <fullName evidence="2">Uncharacterized protein</fullName>
    </submittedName>
</protein>
<gene>
    <name evidence="2" type="ORF">SAMN05443661_11159</name>
</gene>
<dbReference type="OMA" id="AGCSQFD"/>
<feature type="region of interest" description="Disordered" evidence="1">
    <location>
        <begin position="26"/>
        <end position="66"/>
    </location>
</feature>
<reference evidence="2 3" key="1">
    <citation type="submission" date="2016-10" db="EMBL/GenBank/DDBJ databases">
        <authorList>
            <person name="de Groot N.N."/>
        </authorList>
    </citation>
    <scope>NUCLEOTIDE SEQUENCE [LARGE SCALE GENOMIC DNA]</scope>
    <source>
        <strain evidence="2 3">SP2</strain>
    </source>
</reference>
<name>A0A1I3MWH5_9EURY</name>
<organism evidence="2 3">
    <name type="scientific">Natronobacterium gregoryi</name>
    <dbReference type="NCBI Taxonomy" id="44930"/>
    <lineage>
        <taxon>Archaea</taxon>
        <taxon>Methanobacteriati</taxon>
        <taxon>Methanobacteriota</taxon>
        <taxon>Stenosarchaea group</taxon>
        <taxon>Halobacteria</taxon>
        <taxon>Halobacteriales</taxon>
        <taxon>Natrialbaceae</taxon>
        <taxon>Natronobacterium</taxon>
    </lineage>
</organism>
<feature type="compositionally biased region" description="Acidic residues" evidence="1">
    <location>
        <begin position="30"/>
        <end position="45"/>
    </location>
</feature>
<dbReference type="EMBL" id="FORO01000011">
    <property type="protein sequence ID" value="SFJ01120.1"/>
    <property type="molecule type" value="Genomic_DNA"/>
</dbReference>
<evidence type="ECO:0000256" key="1">
    <source>
        <dbReference type="SAM" id="MobiDB-lite"/>
    </source>
</evidence>
<proteinExistence type="predicted"/>
<feature type="region of interest" description="Disordered" evidence="1">
    <location>
        <begin position="164"/>
        <end position="187"/>
    </location>
</feature>
<dbReference type="Proteomes" id="UP000182829">
    <property type="component" value="Unassembled WGS sequence"/>
</dbReference>
<evidence type="ECO:0000313" key="2">
    <source>
        <dbReference type="EMBL" id="SFJ01120.1"/>
    </source>
</evidence>
<dbReference type="AlphaFoldDB" id="A0A1I3MWH5"/>